<proteinExistence type="inferred from homology"/>
<keyword evidence="15" id="KW-0732">Signal</keyword>
<dbReference type="PROSITE" id="PS51257">
    <property type="entry name" value="PROKAR_LIPOPROTEIN"/>
    <property type="match status" value="1"/>
</dbReference>
<dbReference type="InterPro" id="IPR045357">
    <property type="entry name" value="Aminopeptidase_N-like_N"/>
</dbReference>
<evidence type="ECO:0000256" key="2">
    <source>
        <dbReference type="ARBA" id="ARBA00001947"/>
    </source>
</evidence>
<evidence type="ECO:0000256" key="5">
    <source>
        <dbReference type="ARBA" id="ARBA00015611"/>
    </source>
</evidence>
<evidence type="ECO:0000256" key="1">
    <source>
        <dbReference type="ARBA" id="ARBA00000098"/>
    </source>
</evidence>
<dbReference type="RefSeq" id="WP_277193039.1">
    <property type="nucleotide sequence ID" value="NZ_JAROAV010000039.1"/>
</dbReference>
<evidence type="ECO:0000256" key="11">
    <source>
        <dbReference type="ARBA" id="ARBA00023049"/>
    </source>
</evidence>
<reference evidence="18 19" key="1">
    <citation type="submission" date="2023-03" db="EMBL/GenBank/DDBJ databases">
        <title>YIM 133296 draft genome.</title>
        <authorList>
            <person name="Xiong L."/>
        </authorList>
    </citation>
    <scope>NUCLEOTIDE SEQUENCE [LARGE SCALE GENOMIC DNA]</scope>
    <source>
        <strain evidence="18 19">YIM 133296</strain>
    </source>
</reference>
<dbReference type="InterPro" id="IPR027268">
    <property type="entry name" value="Peptidase_M4/M1_CTD_sf"/>
</dbReference>
<feature type="domain" description="Peptidase M1 membrane alanine aminopeptidase" evidence="16">
    <location>
        <begin position="309"/>
        <end position="501"/>
    </location>
</feature>
<dbReference type="PANTHER" id="PTHR11533:SF174">
    <property type="entry name" value="PUROMYCIN-SENSITIVE AMINOPEPTIDASE-RELATED"/>
    <property type="match status" value="1"/>
</dbReference>
<accession>A0ABT6CBP0</accession>
<organism evidence="18 19">
    <name type="scientific">Luteipulveratus flavus</name>
    <dbReference type="NCBI Taxonomy" id="3031728"/>
    <lineage>
        <taxon>Bacteria</taxon>
        <taxon>Bacillati</taxon>
        <taxon>Actinomycetota</taxon>
        <taxon>Actinomycetes</taxon>
        <taxon>Micrococcales</taxon>
        <taxon>Dermacoccaceae</taxon>
        <taxon>Luteipulveratus</taxon>
    </lineage>
</organism>
<evidence type="ECO:0000256" key="13">
    <source>
        <dbReference type="ARBA" id="ARBA00031533"/>
    </source>
</evidence>
<evidence type="ECO:0000259" key="17">
    <source>
        <dbReference type="Pfam" id="PF17900"/>
    </source>
</evidence>
<feature type="signal peptide" evidence="15">
    <location>
        <begin position="1"/>
        <end position="22"/>
    </location>
</feature>
<keyword evidence="10" id="KW-0862">Zinc</keyword>
<feature type="region of interest" description="Disordered" evidence="14">
    <location>
        <begin position="27"/>
        <end position="90"/>
    </location>
</feature>
<dbReference type="InterPro" id="IPR014782">
    <property type="entry name" value="Peptidase_M1_dom"/>
</dbReference>
<sequence length="510" mass="55782">MKSAMHRPVVICGVLALSFGLAGCERDAPRSAGASTPVPAPSTTAAGFGPTNASGTPTTAPTTLAPTPTPTMPGATSVPRQDSLYPKRGNPDVDALHYDLDLAWDRDSRTLTGTATVLVRPVTDRPVLELDLSHALTVDSVTIDGTAATAAVTPRHKLTVPVPMTKDVKRTVVIRYHGKPDPVAAPTTRSDLDEGLGLRATSAGHLWTMQEPYGAFTWYPVNDIPSDKATYDISVRAPKGWAGVASGTPASAPAGTNRFVSTRPVASYLTTLAVGPYTKHVATGPHDIPLTYWTRPSDGDELRVLRRSPRLLTWLEKRFGRYPFASAGAVVVDSRAAMETQQLVTFGGKRSARQTDDDTELTVVHEYAHQWFGDEVGPSTWTDVWLNEGWAMYIELLYQVDRDNIPQDFFTQWLARADGTARKKYGPPGHPDRDEFGTSNVYLPPANMLHQIHRQLGDKKFYALARAWVSQHHGQAVDRQTFTTFVNQHTGRDFTALINRYLDSTTTPRD</sequence>
<feature type="chain" id="PRO_5046862701" description="Aminopeptidase N" evidence="15">
    <location>
        <begin position="23"/>
        <end position="510"/>
    </location>
</feature>
<evidence type="ECO:0000313" key="19">
    <source>
        <dbReference type="Proteomes" id="UP001528912"/>
    </source>
</evidence>
<dbReference type="Pfam" id="PF17900">
    <property type="entry name" value="Peptidase_M1_N"/>
    <property type="match status" value="1"/>
</dbReference>
<evidence type="ECO:0000256" key="8">
    <source>
        <dbReference type="ARBA" id="ARBA00022723"/>
    </source>
</evidence>
<dbReference type="CDD" id="cd09603">
    <property type="entry name" value="M1_APN_like"/>
    <property type="match status" value="1"/>
</dbReference>
<feature type="compositionally biased region" description="Low complexity" evidence="14">
    <location>
        <begin position="49"/>
        <end position="76"/>
    </location>
</feature>
<evidence type="ECO:0000313" key="18">
    <source>
        <dbReference type="EMBL" id="MDF8265737.1"/>
    </source>
</evidence>
<evidence type="ECO:0000256" key="3">
    <source>
        <dbReference type="ARBA" id="ARBA00010136"/>
    </source>
</evidence>
<evidence type="ECO:0000256" key="14">
    <source>
        <dbReference type="SAM" id="MobiDB-lite"/>
    </source>
</evidence>
<dbReference type="InterPro" id="IPR042097">
    <property type="entry name" value="Aminopeptidase_N-like_N_sf"/>
</dbReference>
<comment type="caution">
    <text evidence="18">The sequence shown here is derived from an EMBL/GenBank/DDBJ whole genome shotgun (WGS) entry which is preliminary data.</text>
</comment>
<protein>
    <recommendedName>
        <fullName evidence="5">Aminopeptidase N</fullName>
        <ecNumber evidence="4">3.4.11.2</ecNumber>
    </recommendedName>
    <alternativeName>
        <fullName evidence="12">Alanine aminopeptidase</fullName>
    </alternativeName>
    <alternativeName>
        <fullName evidence="13">Lysyl aminopeptidase</fullName>
    </alternativeName>
</protein>
<name>A0ABT6CBP0_9MICO</name>
<dbReference type="EMBL" id="JAROAV010000039">
    <property type="protein sequence ID" value="MDF8265737.1"/>
    <property type="molecule type" value="Genomic_DNA"/>
</dbReference>
<comment type="catalytic activity">
    <reaction evidence="1">
        <text>Release of an N-terminal amino acid, Xaa-|-Yaa- from a peptide, amide or arylamide. Xaa is preferably Ala, but may be most amino acids including Pro (slow action). When a terminal hydrophobic residue is followed by a prolyl residue, the two may be released as an intact Xaa-Pro dipeptide.</text>
        <dbReference type="EC" id="3.4.11.2"/>
    </reaction>
</comment>
<evidence type="ECO:0000256" key="7">
    <source>
        <dbReference type="ARBA" id="ARBA00022670"/>
    </source>
</evidence>
<dbReference type="InterPro" id="IPR001930">
    <property type="entry name" value="Peptidase_M1"/>
</dbReference>
<dbReference type="Proteomes" id="UP001528912">
    <property type="component" value="Unassembled WGS sequence"/>
</dbReference>
<keyword evidence="8" id="KW-0479">Metal-binding</keyword>
<comment type="similarity">
    <text evidence="3">Belongs to the peptidase M1 family.</text>
</comment>
<evidence type="ECO:0000259" key="16">
    <source>
        <dbReference type="Pfam" id="PF01433"/>
    </source>
</evidence>
<dbReference type="PANTHER" id="PTHR11533">
    <property type="entry name" value="PROTEASE M1 ZINC METALLOPROTEASE"/>
    <property type="match status" value="1"/>
</dbReference>
<evidence type="ECO:0000256" key="9">
    <source>
        <dbReference type="ARBA" id="ARBA00022801"/>
    </source>
</evidence>
<evidence type="ECO:0000256" key="6">
    <source>
        <dbReference type="ARBA" id="ARBA00022438"/>
    </source>
</evidence>
<evidence type="ECO:0000256" key="12">
    <source>
        <dbReference type="ARBA" id="ARBA00029811"/>
    </source>
</evidence>
<dbReference type="Gene3D" id="2.60.40.1730">
    <property type="entry name" value="tricorn interacting facor f3 domain"/>
    <property type="match status" value="1"/>
</dbReference>
<feature type="domain" description="Aminopeptidase N-like N-terminal" evidence="17">
    <location>
        <begin position="96"/>
        <end position="269"/>
    </location>
</feature>
<dbReference type="SUPFAM" id="SSF55486">
    <property type="entry name" value="Metalloproteases ('zincins'), catalytic domain"/>
    <property type="match status" value="1"/>
</dbReference>
<keyword evidence="19" id="KW-1185">Reference proteome</keyword>
<dbReference type="Pfam" id="PF01433">
    <property type="entry name" value="Peptidase_M1"/>
    <property type="match status" value="1"/>
</dbReference>
<gene>
    <name evidence="18" type="ORF">P4R38_15940</name>
</gene>
<evidence type="ECO:0000256" key="15">
    <source>
        <dbReference type="SAM" id="SignalP"/>
    </source>
</evidence>
<keyword evidence="11" id="KW-0482">Metalloprotease</keyword>
<dbReference type="EC" id="3.4.11.2" evidence="4"/>
<comment type="cofactor">
    <cofactor evidence="2">
        <name>Zn(2+)</name>
        <dbReference type="ChEBI" id="CHEBI:29105"/>
    </cofactor>
</comment>
<evidence type="ECO:0000256" key="4">
    <source>
        <dbReference type="ARBA" id="ARBA00012564"/>
    </source>
</evidence>
<dbReference type="PRINTS" id="PR00756">
    <property type="entry name" value="ALADIPTASE"/>
</dbReference>
<keyword evidence="9" id="KW-0378">Hydrolase</keyword>
<dbReference type="SUPFAM" id="SSF63737">
    <property type="entry name" value="Leukotriene A4 hydrolase N-terminal domain"/>
    <property type="match status" value="1"/>
</dbReference>
<keyword evidence="6" id="KW-0031">Aminopeptidase</keyword>
<dbReference type="Gene3D" id="1.10.390.10">
    <property type="entry name" value="Neutral Protease Domain 2"/>
    <property type="match status" value="1"/>
</dbReference>
<evidence type="ECO:0000256" key="10">
    <source>
        <dbReference type="ARBA" id="ARBA00022833"/>
    </source>
</evidence>
<dbReference type="InterPro" id="IPR050344">
    <property type="entry name" value="Peptidase_M1_aminopeptidases"/>
</dbReference>
<keyword evidence="7" id="KW-0645">Protease</keyword>